<feature type="region of interest" description="Disordered" evidence="1">
    <location>
        <begin position="1"/>
        <end position="26"/>
    </location>
</feature>
<evidence type="ECO:0000313" key="3">
    <source>
        <dbReference type="Proteomes" id="UP000054632"/>
    </source>
</evidence>
<gene>
    <name evidence="2" type="ORF">T4A_10277</name>
</gene>
<evidence type="ECO:0000313" key="2">
    <source>
        <dbReference type="EMBL" id="KRY61602.1"/>
    </source>
</evidence>
<dbReference type="Proteomes" id="UP000054632">
    <property type="component" value="Unassembled WGS sequence"/>
</dbReference>
<accession>A0A0V1DKF8</accession>
<dbReference type="EMBL" id="JYDR01003409">
    <property type="protein sequence ID" value="KRY61602.1"/>
    <property type="molecule type" value="Genomic_DNA"/>
</dbReference>
<comment type="caution">
    <text evidence="2">The sequence shown here is derived from an EMBL/GenBank/DDBJ whole genome shotgun (WGS) entry which is preliminary data.</text>
</comment>
<dbReference type="AlphaFoldDB" id="A0A0V1DKF8"/>
<evidence type="ECO:0000256" key="1">
    <source>
        <dbReference type="SAM" id="MobiDB-lite"/>
    </source>
</evidence>
<organism evidence="2 3">
    <name type="scientific">Trichinella pseudospiralis</name>
    <name type="common">Parasitic roundworm</name>
    <dbReference type="NCBI Taxonomy" id="6337"/>
    <lineage>
        <taxon>Eukaryota</taxon>
        <taxon>Metazoa</taxon>
        <taxon>Ecdysozoa</taxon>
        <taxon>Nematoda</taxon>
        <taxon>Enoplea</taxon>
        <taxon>Dorylaimia</taxon>
        <taxon>Trichinellida</taxon>
        <taxon>Trichinellidae</taxon>
        <taxon>Trichinella</taxon>
    </lineage>
</organism>
<feature type="compositionally biased region" description="Polar residues" evidence="1">
    <location>
        <begin position="13"/>
        <end position="26"/>
    </location>
</feature>
<reference evidence="2 3" key="1">
    <citation type="submission" date="2015-01" db="EMBL/GenBank/DDBJ databases">
        <title>Evolution of Trichinella species and genotypes.</title>
        <authorList>
            <person name="Korhonen P.K."/>
            <person name="Edoardo P."/>
            <person name="Giuseppe L.R."/>
            <person name="Gasser R.B."/>
        </authorList>
    </citation>
    <scope>NUCLEOTIDE SEQUENCE [LARGE SCALE GENOMIC DNA]</scope>
    <source>
        <strain evidence="2">ISS13</strain>
    </source>
</reference>
<proteinExistence type="predicted"/>
<protein>
    <submittedName>
        <fullName evidence="2">Uncharacterized protein</fullName>
    </submittedName>
</protein>
<sequence>MLTADHPPHKNDAQSSEQSGCGPSESFTDFLVQNRCRTLWRVDNGQRCNRKLQRTTQNVEKFVH</sequence>
<feature type="compositionally biased region" description="Basic and acidic residues" evidence="1">
    <location>
        <begin position="1"/>
        <end position="12"/>
    </location>
</feature>
<name>A0A0V1DKF8_TRIPS</name>